<keyword evidence="4" id="KW-1185">Reference proteome</keyword>
<feature type="compositionally biased region" description="Low complexity" evidence="1">
    <location>
        <begin position="132"/>
        <end position="145"/>
    </location>
</feature>
<dbReference type="Proteomes" id="UP000578686">
    <property type="component" value="Unassembled WGS sequence"/>
</dbReference>
<organism evidence="3 4">
    <name type="scientific">Streptomyces lonarensis</name>
    <dbReference type="NCBI Taxonomy" id="700599"/>
    <lineage>
        <taxon>Bacteria</taxon>
        <taxon>Bacillati</taxon>
        <taxon>Actinomycetota</taxon>
        <taxon>Actinomycetes</taxon>
        <taxon>Kitasatosporales</taxon>
        <taxon>Streptomycetaceae</taxon>
        <taxon>Streptomyces</taxon>
    </lineage>
</organism>
<comment type="caution">
    <text evidence="3">The sequence shown here is derived from an EMBL/GenBank/DDBJ whole genome shotgun (WGS) entry which is preliminary data.</text>
</comment>
<evidence type="ECO:0000256" key="1">
    <source>
        <dbReference type="SAM" id="MobiDB-lite"/>
    </source>
</evidence>
<feature type="region of interest" description="Disordered" evidence="1">
    <location>
        <begin position="132"/>
        <end position="151"/>
    </location>
</feature>
<name>A0A7X6HYG8_9ACTN</name>
<keyword evidence="2" id="KW-1133">Transmembrane helix</keyword>
<gene>
    <name evidence="3" type="ORF">HCN56_06265</name>
</gene>
<dbReference type="AlphaFoldDB" id="A0A7X6HYG8"/>
<evidence type="ECO:0008006" key="5">
    <source>
        <dbReference type="Google" id="ProtNLM"/>
    </source>
</evidence>
<feature type="transmembrane region" description="Helical" evidence="2">
    <location>
        <begin position="12"/>
        <end position="38"/>
    </location>
</feature>
<reference evidence="3 4" key="1">
    <citation type="submission" date="2020-03" db="EMBL/GenBank/DDBJ databases">
        <title>Draft genome of Streptomyces sp. ventii, isolated from the Axial Seamount in the Pacific Ocean, and resequencing of the two type strains Streptomyces lonarensis strain NCL 716 and Streptomyces bohaiensis strain 11A07.</title>
        <authorList>
            <person name="Loughran R.M."/>
            <person name="Pfannmuller K.M."/>
            <person name="Wasson B.J."/>
            <person name="Deadmond M.C."/>
            <person name="Paddock B.E."/>
            <person name="Koyack M.J."/>
            <person name="Gallegos D.A."/>
            <person name="Mitchell E.A."/>
            <person name="Ushijima B."/>
            <person name="Saw J.H."/>
            <person name="Mcphail K.L."/>
            <person name="Videau P."/>
        </authorList>
    </citation>
    <scope>NUCLEOTIDE SEQUENCE [LARGE SCALE GENOMIC DNA]</scope>
    <source>
        <strain evidence="3 4">NCL716</strain>
    </source>
</reference>
<protein>
    <recommendedName>
        <fullName evidence="5">Integral membrane protein</fullName>
    </recommendedName>
</protein>
<evidence type="ECO:0000313" key="3">
    <source>
        <dbReference type="EMBL" id="NJQ05189.1"/>
    </source>
</evidence>
<evidence type="ECO:0000256" key="2">
    <source>
        <dbReference type="SAM" id="Phobius"/>
    </source>
</evidence>
<keyword evidence="2" id="KW-0812">Transmembrane</keyword>
<keyword evidence="2" id="KW-0472">Membrane</keyword>
<evidence type="ECO:0000313" key="4">
    <source>
        <dbReference type="Proteomes" id="UP000578686"/>
    </source>
</evidence>
<sequence length="151" mass="15052">MPPAPGERPTRITVAAALSGLQGAAIAVWGATMLLLTFTGDPDGLVQALTGAVTVLALAVLPLAAGHGLWRLRRWSRGPAVLTQMLALPAAWYMVQTGGGWLVAAVPLAVTAAVILGCLMSPAAAEALGVTPPGTAAAGEPGGAADRADRD</sequence>
<feature type="transmembrane region" description="Helical" evidence="2">
    <location>
        <begin position="101"/>
        <end position="119"/>
    </location>
</feature>
<feature type="transmembrane region" description="Helical" evidence="2">
    <location>
        <begin position="44"/>
        <end position="66"/>
    </location>
</feature>
<accession>A0A7X6HYG8</accession>
<proteinExistence type="predicted"/>
<dbReference type="EMBL" id="JAAVJD010000028">
    <property type="protein sequence ID" value="NJQ05189.1"/>
    <property type="molecule type" value="Genomic_DNA"/>
</dbReference>